<evidence type="ECO:0000256" key="1">
    <source>
        <dbReference type="ARBA" id="ARBA00004141"/>
    </source>
</evidence>
<organism evidence="12 13">
    <name type="scientific">Clonostachys chloroleuca</name>
    <dbReference type="NCBI Taxonomy" id="1926264"/>
    <lineage>
        <taxon>Eukaryota</taxon>
        <taxon>Fungi</taxon>
        <taxon>Dikarya</taxon>
        <taxon>Ascomycota</taxon>
        <taxon>Pezizomycotina</taxon>
        <taxon>Sordariomycetes</taxon>
        <taxon>Hypocreomycetidae</taxon>
        <taxon>Hypocreales</taxon>
        <taxon>Bionectriaceae</taxon>
        <taxon>Clonostachys</taxon>
    </lineage>
</organism>
<feature type="region of interest" description="Disordered" evidence="8">
    <location>
        <begin position="797"/>
        <end position="819"/>
    </location>
</feature>
<dbReference type="EMBL" id="CABFNP030001281">
    <property type="protein sequence ID" value="CAI6096197.1"/>
    <property type="molecule type" value="Genomic_DNA"/>
</dbReference>
<dbReference type="Gene3D" id="1.20.1560.10">
    <property type="entry name" value="ABC transporter type 1, transmembrane domain"/>
    <property type="match status" value="2"/>
</dbReference>
<evidence type="ECO:0000256" key="5">
    <source>
        <dbReference type="ARBA" id="ARBA00022840"/>
    </source>
</evidence>
<dbReference type="SUPFAM" id="SSF90123">
    <property type="entry name" value="ABC transporter transmembrane region"/>
    <property type="match status" value="2"/>
</dbReference>
<protein>
    <submittedName>
        <fullName evidence="12">Uncharacterized protein</fullName>
    </submittedName>
</protein>
<feature type="transmembrane region" description="Helical" evidence="9">
    <location>
        <begin position="315"/>
        <end position="337"/>
    </location>
</feature>
<dbReference type="Pfam" id="PF00664">
    <property type="entry name" value="ABC_membrane"/>
    <property type="match status" value="2"/>
</dbReference>
<feature type="region of interest" description="Disordered" evidence="8">
    <location>
        <begin position="11"/>
        <end position="47"/>
    </location>
</feature>
<feature type="compositionally biased region" description="Low complexity" evidence="8">
    <location>
        <begin position="17"/>
        <end position="28"/>
    </location>
</feature>
<dbReference type="InterPro" id="IPR039421">
    <property type="entry name" value="Type_1_exporter"/>
</dbReference>
<keyword evidence="6 9" id="KW-1133">Transmembrane helix</keyword>
<keyword evidence="13" id="KW-1185">Reference proteome</keyword>
<comment type="caution">
    <text evidence="12">The sequence shown here is derived from an EMBL/GenBank/DDBJ whole genome shotgun (WGS) entry which is preliminary data.</text>
</comment>
<evidence type="ECO:0000256" key="2">
    <source>
        <dbReference type="ARBA" id="ARBA00022448"/>
    </source>
</evidence>
<accession>A0AA35Q8K5</accession>
<dbReference type="InterPro" id="IPR036640">
    <property type="entry name" value="ABC1_TM_sf"/>
</dbReference>
<feature type="transmembrane region" description="Helical" evidence="9">
    <location>
        <begin position="1128"/>
        <end position="1147"/>
    </location>
</feature>
<dbReference type="FunFam" id="3.40.50.300:FF:001471">
    <property type="entry name" value="P-loop containing nucleoside triphosphate hydrolase protein"/>
    <property type="match status" value="1"/>
</dbReference>
<evidence type="ECO:0000259" key="11">
    <source>
        <dbReference type="PROSITE" id="PS50929"/>
    </source>
</evidence>
<dbReference type="InterPro" id="IPR003439">
    <property type="entry name" value="ABC_transporter-like_ATP-bd"/>
</dbReference>
<dbReference type="Proteomes" id="UP001160390">
    <property type="component" value="Unassembled WGS sequence"/>
</dbReference>
<keyword evidence="5" id="KW-0067">ATP-binding</keyword>
<feature type="domain" description="ABC transporter" evidence="10">
    <location>
        <begin position="1221"/>
        <end position="1471"/>
    </location>
</feature>
<dbReference type="InterPro" id="IPR027417">
    <property type="entry name" value="P-loop_NTPase"/>
</dbReference>
<evidence type="ECO:0000256" key="4">
    <source>
        <dbReference type="ARBA" id="ARBA00022741"/>
    </source>
</evidence>
<dbReference type="GO" id="GO:0005743">
    <property type="term" value="C:mitochondrial inner membrane"/>
    <property type="evidence" value="ECO:0007669"/>
    <property type="project" value="TreeGrafter"/>
</dbReference>
<dbReference type="GO" id="GO:0005524">
    <property type="term" value="F:ATP binding"/>
    <property type="evidence" value="ECO:0007669"/>
    <property type="project" value="UniProtKB-KW"/>
</dbReference>
<dbReference type="PROSITE" id="PS50929">
    <property type="entry name" value="ABC_TM1F"/>
    <property type="match status" value="2"/>
</dbReference>
<dbReference type="InterPro" id="IPR017871">
    <property type="entry name" value="ABC_transporter-like_CS"/>
</dbReference>
<name>A0AA35Q8K5_9HYPO</name>
<feature type="transmembrane region" description="Helical" evidence="9">
    <location>
        <begin position="1043"/>
        <end position="1064"/>
    </location>
</feature>
<feature type="transmembrane region" description="Helical" evidence="9">
    <location>
        <begin position="1014"/>
        <end position="1037"/>
    </location>
</feature>
<dbReference type="Pfam" id="PF00005">
    <property type="entry name" value="ABC_tran"/>
    <property type="match status" value="2"/>
</dbReference>
<dbReference type="Gene3D" id="3.40.50.300">
    <property type="entry name" value="P-loop containing nucleotide triphosphate hydrolases"/>
    <property type="match status" value="2"/>
</dbReference>
<keyword evidence="3 9" id="KW-0812">Transmembrane</keyword>
<dbReference type="GO" id="GO:0016887">
    <property type="term" value="F:ATP hydrolysis activity"/>
    <property type="evidence" value="ECO:0007669"/>
    <property type="project" value="InterPro"/>
</dbReference>
<feature type="compositionally biased region" description="Polar residues" evidence="8">
    <location>
        <begin position="835"/>
        <end position="845"/>
    </location>
</feature>
<feature type="region of interest" description="Disordered" evidence="8">
    <location>
        <begin position="835"/>
        <end position="860"/>
    </location>
</feature>
<feature type="domain" description="ABC transmembrane type-1" evidence="11">
    <location>
        <begin position="903"/>
        <end position="1187"/>
    </location>
</feature>
<evidence type="ECO:0000256" key="8">
    <source>
        <dbReference type="SAM" id="MobiDB-lite"/>
    </source>
</evidence>
<feature type="transmembrane region" description="Helical" evidence="9">
    <location>
        <begin position="941"/>
        <end position="963"/>
    </location>
</feature>
<dbReference type="PANTHER" id="PTHR43394">
    <property type="entry name" value="ATP-DEPENDENT PERMEASE MDL1, MITOCHONDRIAL"/>
    <property type="match status" value="1"/>
</dbReference>
<dbReference type="SMART" id="SM00382">
    <property type="entry name" value="AAA"/>
    <property type="match status" value="2"/>
</dbReference>
<dbReference type="PANTHER" id="PTHR43394:SF15">
    <property type="entry name" value="ALPHA-FACTOR-TRANSPORTING ATPASE"/>
    <property type="match status" value="1"/>
</dbReference>
<sequence length="1491" mass="163348">MWQWIVLSTLPSPSERPTNSATSPSNNNMEQNRQETAPKCDRAPYLEDSPLADSLPFQRETKPSWRMLFEFTRWSHAAPLATALVASAAVAGFKASLSVILGQIFEIIAEFGTGRRSSESSMAGISRWALILVGLGVGNSIAHAVFLTFWIIFGELQAQSARLRMFNCLVSKEMAWFDVQEEGISSLLIRMQTQTRELQLATSQILGFLISEGMTAVASLCVAFYFSWKLTLVILTTIPVSIVILSLATRRIEPAIQMQKKYLATASKHATASLMAIDLVKVFGGYDQELKRYLHFANLASNNYLVQALCNSIQLGYVSFWLILTFVVGFWYGAALIDAGLSPGSVMSTFYAVLTAFQGTEALIPHWLVFSKGMSGGKFLSSVMPSGREKGLPRKMGGMLRPQICAGNIELRDVSFSYPSNPNRIALNQCSFSFPAGEVTFIVGKSGSGKSTVGSLISNFYQPSTGDILVDGRSMRIIQEDWLRENIALLQQSSVLFNESFKTNVAFGHRSPDSVSSQDVISVCNDVLLQSTIAGLPRGLDTNVGPEGHNLSGGQKQRLALARARLRNPPVLVLDEVTSGLDQVNRVLVMESLRCWRRNKTTIIITHDISQILPDDFVYVMDDAGIVEEGFKRDLIQKPEGFFRSFDSPGSQEGPKLEINVLSPTPPDSSPITPIIPSSSGLMADLFLRGPENHSSRYSYGGGSRRTSFGAAASYAAQMKAERSWASPANESMRSSAVHRDVELEDLDDERKRFSRFVSERFVLNKGLERNDLRFPFSRSSQAGAYLRLEDHPRRHSLVPGPLSAKKPSYKVASGPSPFHDKEFTIQEENISVKSSADPDNSCWPSGNHHHDEEDALPNSAPFQQPEVYINDKEPKTKDSIFTTLRTVWPILGIKDRITLVCGILATVVGAAATPAFAYCFAQLLGIMTTPGSKSQRGMKWAVSMLAIAIVNGIGIGGGRYLVEKAAQAWVSNIRKEALRRILLQPRSWFNKSKNSPSRINECLDRNAEEMRNIVGRFVPIMTGVLTMISISLLWAFAVSWKLTLVALAPVPLVFATIQGFGLITGKWEGRCNEAAEEASASLTEVLLNIRVVRALALERYFGIKYESLVNIALSTGLKRSAFSSPLFGIYQSAGYFLTALVFYYATTMLVDDRELGVAEIMQVVNLLIFGIGMATSMLSSLPQLVMAQATASQMLSFAGLPTQPPEGHQGRRILESPLPIKFANLRFSYSPRGGEEVLRGVSFEIQPGRCTAIVGHSGCGKSTIISLILALYAPTYTGLNPRSSSSLTFAGFPFSEVDIHRLRSTMAYVSQFPFLFPGTISENIVYGLSIDSPYRHMRDIQHAAQAAGVDEWIDSLPQGYHTRVGDGGQALSGGQAQRLGIARALVRRPHLLVMDEPTSALDAESAATIRETIQGLKSNRDMGIIVVTHCSEMMSVADRVIMLGQGGVVLQQRGFSELLAEGGPFLRLVKGIGSCEGEAFNEDSSPQPHC</sequence>
<feature type="domain" description="ABC transporter" evidence="10">
    <location>
        <begin position="409"/>
        <end position="648"/>
    </location>
</feature>
<feature type="compositionally biased region" description="Basic and acidic residues" evidence="8">
    <location>
        <begin position="32"/>
        <end position="45"/>
    </location>
</feature>
<comment type="subcellular location">
    <subcellularLocation>
        <location evidence="1">Membrane</location>
        <topology evidence="1">Multi-pass membrane protein</topology>
    </subcellularLocation>
</comment>
<evidence type="ECO:0000313" key="13">
    <source>
        <dbReference type="Proteomes" id="UP001160390"/>
    </source>
</evidence>
<evidence type="ECO:0000259" key="10">
    <source>
        <dbReference type="PROSITE" id="PS50893"/>
    </source>
</evidence>
<evidence type="ECO:0000256" key="9">
    <source>
        <dbReference type="SAM" id="Phobius"/>
    </source>
</evidence>
<evidence type="ECO:0000313" key="12">
    <source>
        <dbReference type="EMBL" id="CAI6096197.1"/>
    </source>
</evidence>
<evidence type="ECO:0000256" key="6">
    <source>
        <dbReference type="ARBA" id="ARBA00022989"/>
    </source>
</evidence>
<keyword evidence="7 9" id="KW-0472">Membrane</keyword>
<feature type="transmembrane region" description="Helical" evidence="9">
    <location>
        <begin position="898"/>
        <end position="921"/>
    </location>
</feature>
<dbReference type="SUPFAM" id="SSF52540">
    <property type="entry name" value="P-loop containing nucleoside triphosphate hydrolases"/>
    <property type="match status" value="2"/>
</dbReference>
<proteinExistence type="predicted"/>
<feature type="transmembrane region" description="Helical" evidence="9">
    <location>
        <begin position="205"/>
        <end position="226"/>
    </location>
</feature>
<feature type="transmembrane region" description="Helical" evidence="9">
    <location>
        <begin position="232"/>
        <end position="252"/>
    </location>
</feature>
<keyword evidence="2" id="KW-0813">Transport</keyword>
<evidence type="ECO:0000256" key="3">
    <source>
        <dbReference type="ARBA" id="ARBA00022692"/>
    </source>
</evidence>
<evidence type="ECO:0000256" key="7">
    <source>
        <dbReference type="ARBA" id="ARBA00023136"/>
    </source>
</evidence>
<gene>
    <name evidence="12" type="ORF">CCHLO57077_00010641</name>
</gene>
<dbReference type="GO" id="GO:0015421">
    <property type="term" value="F:ABC-type oligopeptide transporter activity"/>
    <property type="evidence" value="ECO:0007669"/>
    <property type="project" value="TreeGrafter"/>
</dbReference>
<dbReference type="PROSITE" id="PS00211">
    <property type="entry name" value="ABC_TRANSPORTER_1"/>
    <property type="match status" value="1"/>
</dbReference>
<reference evidence="12" key="1">
    <citation type="submission" date="2023-01" db="EMBL/GenBank/DDBJ databases">
        <authorList>
            <person name="Piombo E."/>
        </authorList>
    </citation>
    <scope>NUCLEOTIDE SEQUENCE</scope>
</reference>
<dbReference type="CDD" id="cd18578">
    <property type="entry name" value="ABC_6TM_Pgp_ABCB1_D2_like"/>
    <property type="match status" value="1"/>
</dbReference>
<dbReference type="CDD" id="cd18577">
    <property type="entry name" value="ABC_6TM_Pgp_ABCB1_D1_like"/>
    <property type="match status" value="1"/>
</dbReference>
<feature type="transmembrane region" description="Helical" evidence="9">
    <location>
        <begin position="125"/>
        <end position="153"/>
    </location>
</feature>
<dbReference type="InterPro" id="IPR003593">
    <property type="entry name" value="AAA+_ATPase"/>
</dbReference>
<dbReference type="FunFam" id="3.40.50.300:FF:000604">
    <property type="entry name" value="ABC transporter B family member 28"/>
    <property type="match status" value="1"/>
</dbReference>
<keyword evidence="4" id="KW-0547">Nucleotide-binding</keyword>
<feature type="domain" description="ABC transmembrane type-1" evidence="11">
    <location>
        <begin position="81"/>
        <end position="372"/>
    </location>
</feature>
<feature type="transmembrane region" description="Helical" evidence="9">
    <location>
        <begin position="1167"/>
        <end position="1188"/>
    </location>
</feature>
<dbReference type="InterPro" id="IPR011527">
    <property type="entry name" value="ABC1_TM_dom"/>
</dbReference>
<dbReference type="GO" id="GO:0090374">
    <property type="term" value="P:oligopeptide export from mitochondrion"/>
    <property type="evidence" value="ECO:0007669"/>
    <property type="project" value="TreeGrafter"/>
</dbReference>
<dbReference type="PROSITE" id="PS50893">
    <property type="entry name" value="ABC_TRANSPORTER_2"/>
    <property type="match status" value="2"/>
</dbReference>